<keyword evidence="8" id="KW-0325">Glycoprotein</keyword>
<protein>
    <recommendedName>
        <fullName evidence="10">Leucine-rich repeat-containing N-terminal plant-type domain-containing protein</fullName>
    </recommendedName>
</protein>
<dbReference type="FunFam" id="3.80.10.10:FF:000077">
    <property type="entry name" value="LRR receptor-like serine/threonine-protein kinase ERL1"/>
    <property type="match status" value="1"/>
</dbReference>
<dbReference type="InterPro" id="IPR032675">
    <property type="entry name" value="LRR_dom_sf"/>
</dbReference>
<gene>
    <name evidence="11" type="ORF">CMV_016289</name>
</gene>
<dbReference type="Pfam" id="PF13855">
    <property type="entry name" value="LRR_8"/>
    <property type="match status" value="1"/>
</dbReference>
<reference evidence="11" key="1">
    <citation type="submission" date="2020-03" db="EMBL/GenBank/DDBJ databases">
        <title>Castanea mollissima Vanexum genome sequencing.</title>
        <authorList>
            <person name="Staton M."/>
        </authorList>
    </citation>
    <scope>NUCLEOTIDE SEQUENCE</scope>
    <source>
        <tissue evidence="11">Leaf</tissue>
    </source>
</reference>
<evidence type="ECO:0000259" key="10">
    <source>
        <dbReference type="Pfam" id="PF08263"/>
    </source>
</evidence>
<dbReference type="PANTHER" id="PTHR48060">
    <property type="entry name" value="DNA DAMAGE-REPAIR/TOLERATION PROTEIN DRT100"/>
    <property type="match status" value="1"/>
</dbReference>
<evidence type="ECO:0000256" key="1">
    <source>
        <dbReference type="ARBA" id="ARBA00004479"/>
    </source>
</evidence>
<evidence type="ECO:0000256" key="4">
    <source>
        <dbReference type="ARBA" id="ARBA00022729"/>
    </source>
</evidence>
<keyword evidence="7" id="KW-0472">Membrane</keyword>
<keyword evidence="12" id="KW-1185">Reference proteome</keyword>
<feature type="domain" description="Leucine-rich repeat-containing N-terminal plant-type" evidence="10">
    <location>
        <begin position="20"/>
        <end position="60"/>
    </location>
</feature>
<organism evidence="11 12">
    <name type="scientific">Castanea mollissima</name>
    <name type="common">Chinese chestnut</name>
    <dbReference type="NCBI Taxonomy" id="60419"/>
    <lineage>
        <taxon>Eukaryota</taxon>
        <taxon>Viridiplantae</taxon>
        <taxon>Streptophyta</taxon>
        <taxon>Embryophyta</taxon>
        <taxon>Tracheophyta</taxon>
        <taxon>Spermatophyta</taxon>
        <taxon>Magnoliopsida</taxon>
        <taxon>eudicotyledons</taxon>
        <taxon>Gunneridae</taxon>
        <taxon>Pentapetalae</taxon>
        <taxon>rosids</taxon>
        <taxon>fabids</taxon>
        <taxon>Fagales</taxon>
        <taxon>Fagaceae</taxon>
        <taxon>Castanea</taxon>
    </lineage>
</organism>
<dbReference type="Pfam" id="PF08263">
    <property type="entry name" value="LRRNT_2"/>
    <property type="match status" value="1"/>
</dbReference>
<evidence type="ECO:0000313" key="12">
    <source>
        <dbReference type="Proteomes" id="UP000737018"/>
    </source>
</evidence>
<dbReference type="InterPro" id="IPR053211">
    <property type="entry name" value="DNA_repair-toleration"/>
</dbReference>
<dbReference type="SUPFAM" id="SSF52058">
    <property type="entry name" value="L domain-like"/>
    <property type="match status" value="1"/>
</dbReference>
<keyword evidence="6" id="KW-1133">Transmembrane helix</keyword>
<feature type="signal peptide" evidence="9">
    <location>
        <begin position="1"/>
        <end position="19"/>
    </location>
</feature>
<name>A0A8J4VJF7_9ROSI</name>
<dbReference type="EMBL" id="JRKL02002465">
    <property type="protein sequence ID" value="KAF3958840.1"/>
    <property type="molecule type" value="Genomic_DNA"/>
</dbReference>
<evidence type="ECO:0000256" key="3">
    <source>
        <dbReference type="ARBA" id="ARBA00022692"/>
    </source>
</evidence>
<evidence type="ECO:0000256" key="6">
    <source>
        <dbReference type="ARBA" id="ARBA00022989"/>
    </source>
</evidence>
<evidence type="ECO:0000256" key="7">
    <source>
        <dbReference type="ARBA" id="ARBA00023136"/>
    </source>
</evidence>
<keyword evidence="4 9" id="KW-0732">Signal</keyword>
<accession>A0A8J4VJF7</accession>
<dbReference type="InterPro" id="IPR001611">
    <property type="entry name" value="Leu-rich_rpt"/>
</dbReference>
<proteinExistence type="predicted"/>
<evidence type="ECO:0000256" key="8">
    <source>
        <dbReference type="ARBA" id="ARBA00023180"/>
    </source>
</evidence>
<comment type="caution">
    <text evidence="11">The sequence shown here is derived from an EMBL/GenBank/DDBJ whole genome shotgun (WGS) entry which is preliminary data.</text>
</comment>
<dbReference type="InterPro" id="IPR013210">
    <property type="entry name" value="LRR_N_plant-typ"/>
</dbReference>
<comment type="subcellular location">
    <subcellularLocation>
        <location evidence="1">Membrane</location>
        <topology evidence="1">Single-pass type I membrane protein</topology>
    </subcellularLocation>
</comment>
<sequence length="194" mass="21718">MLPFLLFLLFLTPHYFTHSLNQEGLFLDRVKQSLSDPRQSLSSWNDRDDTPCNWTGISCNNSTRRVDSVVLSNMGLEGPFPTLLCRLPSLSSLALDNNYINGSLPVNISTCQNLKFLNLSLNDLVGPIPATLSQIPNLRTLDLSINNFSGEIPASFGEFRQLETLNLGNNLLIRRVDTHFIGKHFHSESASTRI</sequence>
<dbReference type="GO" id="GO:0016020">
    <property type="term" value="C:membrane"/>
    <property type="evidence" value="ECO:0007669"/>
    <property type="project" value="UniProtKB-SubCell"/>
</dbReference>
<dbReference type="PANTHER" id="PTHR48060:SF24">
    <property type="entry name" value="NON-SPECIFIC SERINE_THREONINE PROTEIN KINASE"/>
    <property type="match status" value="1"/>
</dbReference>
<evidence type="ECO:0000313" key="11">
    <source>
        <dbReference type="EMBL" id="KAF3958840.1"/>
    </source>
</evidence>
<keyword evidence="3" id="KW-0812">Transmembrane</keyword>
<evidence type="ECO:0000256" key="9">
    <source>
        <dbReference type="SAM" id="SignalP"/>
    </source>
</evidence>
<feature type="chain" id="PRO_5035326424" description="Leucine-rich repeat-containing N-terminal plant-type domain-containing protein" evidence="9">
    <location>
        <begin position="20"/>
        <end position="194"/>
    </location>
</feature>
<keyword evidence="2" id="KW-0433">Leucine-rich repeat</keyword>
<evidence type="ECO:0000256" key="2">
    <source>
        <dbReference type="ARBA" id="ARBA00022614"/>
    </source>
</evidence>
<evidence type="ECO:0000256" key="5">
    <source>
        <dbReference type="ARBA" id="ARBA00022737"/>
    </source>
</evidence>
<dbReference type="AlphaFoldDB" id="A0A8J4VJF7"/>
<dbReference type="Proteomes" id="UP000737018">
    <property type="component" value="Unassembled WGS sequence"/>
</dbReference>
<keyword evidence="5" id="KW-0677">Repeat</keyword>
<dbReference type="Gene3D" id="3.80.10.10">
    <property type="entry name" value="Ribonuclease Inhibitor"/>
    <property type="match status" value="1"/>
</dbReference>
<dbReference type="OrthoDB" id="1746433at2759"/>